<name>A0A9D7AGD2_9GAMM</name>
<protein>
    <submittedName>
        <fullName evidence="2">DNA breaking-rejoining protein</fullName>
    </submittedName>
</protein>
<evidence type="ECO:0000313" key="3">
    <source>
        <dbReference type="Proteomes" id="UP000807542"/>
    </source>
</evidence>
<comment type="caution">
    <text evidence="2">The sequence shown here is derived from an EMBL/GenBank/DDBJ whole genome shotgun (WGS) entry which is preliminary data.</text>
</comment>
<evidence type="ECO:0000313" key="2">
    <source>
        <dbReference type="EMBL" id="MBK5175537.1"/>
    </source>
</evidence>
<evidence type="ECO:0000313" key="1">
    <source>
        <dbReference type="EMBL" id="MBK5072228.1"/>
    </source>
</evidence>
<dbReference type="Proteomes" id="UP001296969">
    <property type="component" value="Unassembled WGS sequence"/>
</dbReference>
<reference evidence="2 4" key="1">
    <citation type="submission" date="2020-11" db="EMBL/GenBank/DDBJ databases">
        <title>Insectihabitans protaetiae gen. nov. sp. nov. and Insectihabitans allomyrinae sp. nov., isolated from larvae of Protaetia brevitarsis seulensis and Allomyrina dichotoma, respectively.</title>
        <authorList>
            <person name="Lee S.D."/>
            <person name="Byeon Y.-S."/>
            <person name="Kim S.-M."/>
            <person name="Yang H.L."/>
            <person name="Kim I.S."/>
        </authorList>
    </citation>
    <scope>NUCLEOTIDE SEQUENCE</scope>
    <source>
        <strain evidence="2">CWB-B4</strain>
        <strain evidence="1 4">CWB-B43</strain>
    </source>
</reference>
<dbReference type="EMBL" id="JADRCQ010000001">
    <property type="protein sequence ID" value="MBK5072228.1"/>
    <property type="molecule type" value="Genomic_DNA"/>
</dbReference>
<dbReference type="RefSeq" id="WP_228397389.1">
    <property type="nucleotide sequence ID" value="NZ_JADRCP010000001.1"/>
</dbReference>
<dbReference type="Gene3D" id="2.40.10.210">
    <property type="entry name" value="Phage tail proteins (gpFII-like)"/>
    <property type="match status" value="1"/>
</dbReference>
<dbReference type="EMBL" id="JADRCP010000001">
    <property type="protein sequence ID" value="MBK5175537.1"/>
    <property type="molecule type" value="Genomic_DNA"/>
</dbReference>
<dbReference type="AlphaFoldDB" id="A0A9D7AGD2"/>
<evidence type="ECO:0000313" key="4">
    <source>
        <dbReference type="Proteomes" id="UP001296969"/>
    </source>
</evidence>
<sequence>MANPFDLMVARMDAVTVQRMGKIALIGGLEYDVVPAELIADMGPLTGSNISLVIFSDDYKPSRNDIVEYDGKTWKVTRYQQFNGKPQIWIE</sequence>
<gene>
    <name evidence="2" type="ORF">I2492_04255</name>
    <name evidence="1" type="ORF">I2493_04255</name>
</gene>
<proteinExistence type="predicted"/>
<dbReference type="SUPFAM" id="SSF69279">
    <property type="entry name" value="Phage tail proteins"/>
    <property type="match status" value="1"/>
</dbReference>
<accession>A0A9D7AGD2</accession>
<dbReference type="Pfam" id="PF13856">
    <property type="entry name" value="Gifsy-2"/>
    <property type="match status" value="1"/>
</dbReference>
<dbReference type="InterPro" id="IPR025601">
    <property type="entry name" value="ATP-bd_sugar_transptr-like"/>
</dbReference>
<dbReference type="Proteomes" id="UP000807542">
    <property type="component" value="Unassembled WGS sequence"/>
</dbReference>
<organism evidence="2 3">
    <name type="scientific">Limnobaculum xujianqingii</name>
    <dbReference type="NCBI Taxonomy" id="2738837"/>
    <lineage>
        <taxon>Bacteria</taxon>
        <taxon>Pseudomonadati</taxon>
        <taxon>Pseudomonadota</taxon>
        <taxon>Gammaproteobacteria</taxon>
        <taxon>Enterobacterales</taxon>
        <taxon>Budviciaceae</taxon>
        <taxon>Limnobaculum</taxon>
    </lineage>
</organism>
<keyword evidence="4" id="KW-1185">Reference proteome</keyword>